<name>E1WZW2_HALMS</name>
<evidence type="ECO:0000256" key="4">
    <source>
        <dbReference type="ARBA" id="ARBA00022840"/>
    </source>
</evidence>
<evidence type="ECO:0000259" key="5">
    <source>
        <dbReference type="PROSITE" id="PS50893"/>
    </source>
</evidence>
<dbReference type="InterPro" id="IPR017871">
    <property type="entry name" value="ABC_transporter-like_CS"/>
</dbReference>
<dbReference type="PANTHER" id="PTHR46743:SF2">
    <property type="entry name" value="TEICHOIC ACIDS EXPORT ATP-BINDING PROTEIN TAGH"/>
    <property type="match status" value="1"/>
</dbReference>
<keyword evidence="3" id="KW-0547">Nucleotide-binding</keyword>
<dbReference type="EMBL" id="FQ312005">
    <property type="protein sequence ID" value="CBW27898.1"/>
    <property type="molecule type" value="Genomic_DNA"/>
</dbReference>
<protein>
    <submittedName>
        <fullName evidence="6">O-antigen export ABC transporter, ATP-binding protein</fullName>
    </submittedName>
</protein>
<dbReference type="GO" id="GO:0016020">
    <property type="term" value="C:membrane"/>
    <property type="evidence" value="ECO:0007669"/>
    <property type="project" value="InterPro"/>
</dbReference>
<dbReference type="Pfam" id="PF00005">
    <property type="entry name" value="ABC_tran"/>
    <property type="match status" value="1"/>
</dbReference>
<dbReference type="InterPro" id="IPR015860">
    <property type="entry name" value="ABC_transpr_TagH-like"/>
</dbReference>
<proteinExistence type="inferred from homology"/>
<accession>E1WZW2</accession>
<keyword evidence="7" id="KW-1185">Reference proteome</keyword>
<dbReference type="OrthoDB" id="9778870at2"/>
<dbReference type="PATRIC" id="fig|862908.3.peg.3003"/>
<sequence>MLNSDEILEVSGLNMTYDTQSFHNSSLREVFIKRLTLQSTTKNTIHVLRGLDFKVHKGDIIGILGVNGTGKTTLCRIISGILEPSSGEVKLKGECRSIFNTTVGVLPELTGRENASLLVKFIYPKVSVKEQREILEDALEFSELGEFLDTPFQKYSKGMQARLCLSVISARPSDLIILDEVFDGADLFFQEKIRKRITEVIKSSGATILVSHTLDQIRDVCNKVMLLDKGKIQFFGDVEKGIKAYRFLDTGVASFRGEL</sequence>
<dbReference type="PROSITE" id="PS00211">
    <property type="entry name" value="ABC_TRANSPORTER_1"/>
    <property type="match status" value="1"/>
</dbReference>
<dbReference type="AlphaFoldDB" id="E1WZW2"/>
<dbReference type="KEGG" id="bmx:BMS_3141"/>
<dbReference type="Gene3D" id="3.40.50.300">
    <property type="entry name" value="P-loop containing nucleotide triphosphate hydrolases"/>
    <property type="match status" value="1"/>
</dbReference>
<evidence type="ECO:0000256" key="2">
    <source>
        <dbReference type="ARBA" id="ARBA00022448"/>
    </source>
</evidence>
<dbReference type="GO" id="GO:0016887">
    <property type="term" value="F:ATP hydrolysis activity"/>
    <property type="evidence" value="ECO:0007669"/>
    <property type="project" value="InterPro"/>
</dbReference>
<dbReference type="InterPro" id="IPR027417">
    <property type="entry name" value="P-loop_NTPase"/>
</dbReference>
<evidence type="ECO:0000256" key="3">
    <source>
        <dbReference type="ARBA" id="ARBA00022741"/>
    </source>
</evidence>
<dbReference type="eggNOG" id="COG1134">
    <property type="taxonomic scope" value="Bacteria"/>
</dbReference>
<dbReference type="InterPro" id="IPR003593">
    <property type="entry name" value="AAA+_ATPase"/>
</dbReference>
<dbReference type="STRING" id="862908.BMS_3141"/>
<gene>
    <name evidence="6" type="ordered locus">BMS_3141</name>
</gene>
<dbReference type="InterPro" id="IPR003439">
    <property type="entry name" value="ABC_transporter-like_ATP-bd"/>
</dbReference>
<dbReference type="SUPFAM" id="SSF52540">
    <property type="entry name" value="P-loop containing nucleoside triphosphate hydrolases"/>
    <property type="match status" value="1"/>
</dbReference>
<dbReference type="HOGENOM" id="CLU_000604_1_2_7"/>
<evidence type="ECO:0000313" key="7">
    <source>
        <dbReference type="Proteomes" id="UP000008963"/>
    </source>
</evidence>
<dbReference type="PANTHER" id="PTHR46743">
    <property type="entry name" value="TEICHOIC ACIDS EXPORT ATP-BINDING PROTEIN TAGH"/>
    <property type="match status" value="1"/>
</dbReference>
<keyword evidence="2" id="KW-0813">Transport</keyword>
<dbReference type="RefSeq" id="WP_014245668.1">
    <property type="nucleotide sequence ID" value="NC_016620.1"/>
</dbReference>
<dbReference type="SMART" id="SM00382">
    <property type="entry name" value="AAA"/>
    <property type="match status" value="1"/>
</dbReference>
<organism evidence="6 7">
    <name type="scientific">Halobacteriovorax marinus (strain ATCC BAA-682 / DSM 15412 / SJ)</name>
    <name type="common">Bacteriovorax marinus</name>
    <dbReference type="NCBI Taxonomy" id="862908"/>
    <lineage>
        <taxon>Bacteria</taxon>
        <taxon>Pseudomonadati</taxon>
        <taxon>Bdellovibrionota</taxon>
        <taxon>Bacteriovoracia</taxon>
        <taxon>Bacteriovoracales</taxon>
        <taxon>Halobacteriovoraceae</taxon>
        <taxon>Halobacteriovorax</taxon>
    </lineage>
</organism>
<dbReference type="GO" id="GO:0005524">
    <property type="term" value="F:ATP binding"/>
    <property type="evidence" value="ECO:0007669"/>
    <property type="project" value="UniProtKB-KW"/>
</dbReference>
<dbReference type="Proteomes" id="UP000008963">
    <property type="component" value="Chromosome"/>
</dbReference>
<comment type="similarity">
    <text evidence="1">Belongs to the ABC transporter superfamily.</text>
</comment>
<dbReference type="GO" id="GO:0140359">
    <property type="term" value="F:ABC-type transporter activity"/>
    <property type="evidence" value="ECO:0007669"/>
    <property type="project" value="InterPro"/>
</dbReference>
<feature type="domain" description="ABC transporter" evidence="5">
    <location>
        <begin position="32"/>
        <end position="254"/>
    </location>
</feature>
<evidence type="ECO:0000313" key="6">
    <source>
        <dbReference type="EMBL" id="CBW27898.1"/>
    </source>
</evidence>
<keyword evidence="4 6" id="KW-0067">ATP-binding</keyword>
<dbReference type="InterPro" id="IPR050683">
    <property type="entry name" value="Bact_Polysacc_Export_ATP-bd"/>
</dbReference>
<evidence type="ECO:0000256" key="1">
    <source>
        <dbReference type="ARBA" id="ARBA00005417"/>
    </source>
</evidence>
<dbReference type="CDD" id="cd03220">
    <property type="entry name" value="ABC_KpsT_Wzt"/>
    <property type="match status" value="1"/>
</dbReference>
<reference evidence="7" key="1">
    <citation type="journal article" date="2013" name="ISME J.">
        <title>A small predatory core genome in the divergent marine Bacteriovorax marinus SJ and the terrestrial Bdellovibrio bacteriovorus.</title>
        <authorList>
            <person name="Crossman L.C."/>
            <person name="Chen H."/>
            <person name="Cerdeno-Tarraga A.M."/>
            <person name="Brooks K."/>
            <person name="Quail M.A."/>
            <person name="Pineiro S.A."/>
            <person name="Hobley L."/>
            <person name="Sockett R.E."/>
            <person name="Bentley S.D."/>
            <person name="Parkhill J."/>
            <person name="Williams H.N."/>
            <person name="Stine O.C."/>
        </authorList>
    </citation>
    <scope>NUCLEOTIDE SEQUENCE [LARGE SCALE GENOMIC DNA]</scope>
    <source>
        <strain evidence="7">ATCC BAA-682 / DSM 15412 / SJ</strain>
    </source>
</reference>
<dbReference type="PROSITE" id="PS50893">
    <property type="entry name" value="ABC_TRANSPORTER_2"/>
    <property type="match status" value="1"/>
</dbReference>